<evidence type="ECO:0000313" key="2">
    <source>
        <dbReference type="EMBL" id="CDJ42072.1"/>
    </source>
</evidence>
<dbReference type="VEuPathDB" id="ToxoDB:ETH2_1152300"/>
<evidence type="ECO:0000313" key="3">
    <source>
        <dbReference type="Proteomes" id="UP000030747"/>
    </source>
</evidence>
<accession>U6KVB6</accession>
<dbReference type="RefSeq" id="XP_013232822.1">
    <property type="nucleotide sequence ID" value="XM_013377368.1"/>
</dbReference>
<dbReference type="VEuPathDB" id="ToxoDB:ETH_00011265"/>
<organism evidence="2 3">
    <name type="scientific">Eimeria tenella</name>
    <name type="common">Coccidian parasite</name>
    <dbReference type="NCBI Taxonomy" id="5802"/>
    <lineage>
        <taxon>Eukaryota</taxon>
        <taxon>Sar</taxon>
        <taxon>Alveolata</taxon>
        <taxon>Apicomplexa</taxon>
        <taxon>Conoidasida</taxon>
        <taxon>Coccidia</taxon>
        <taxon>Eucoccidiorida</taxon>
        <taxon>Eimeriorina</taxon>
        <taxon>Eimeriidae</taxon>
        <taxon>Eimeria</taxon>
    </lineage>
</organism>
<gene>
    <name evidence="2" type="ORF">ETH_00011265</name>
</gene>
<dbReference type="GeneID" id="25251442"/>
<name>U6KVB6_EIMTE</name>
<sequence length="989" mass="98140">MENGGVSFISSDSAAAAAAAAAADAEIDTIKAAANSAAAAKAAAAAGTKTDTTNTTATAAATTTAVSAFASQAVESNAATAAAPAGAAVDFHFLPASSPALPALCKSEEGASLESLGATTCCCGSSRRCSSISSSSSRCCCCYLPPPLLVSCLHTAAAAAEVRAFFSRFGPIRTLWLNSGSPRPPHLTGAPPMTGSPPGLLPEGLAGAPSGAPLGVPLKPPLGAPVGPPLKAPLEASLGGTSGAPLGATLKAPLEAPVKAALGGLLGTSFGGPLGGPLKSIKACSQLHNGSGIVWYKDIQSTQAALGGGPPVFGGLPCTLETASAFFRRGPLLLMEGGPLTAGCAWRRCSSCGSVAFEAAAAAATAARAAGAAKAATAAAAATAATAATAAAIEATGASAAHALLEWRLGEQQLRIAWGAKHFAVMLEFPFRALAGRVHLLAAAAAAPAAAAASAVETQEADGSQSSSSSSSKSSRDKNSSSNDKGCFLLLCPQHPPRVTVMEMQAASQGDNRCGGPSGGPLWEPAGGPPEDHSEVPIWNPSENPQDAKTSSGSHLNKHGKEEAAPAAAEASARAAAAAASAEAAAALLLAGDEELLPPFRCFRFGAGAPGPRGSLVVYCPLLQRLTDCPDLLLQLPAAAAAAASVEDPTGQCSAAAKCQAAGGWLEELRRQGLLATTVPQGPLQGPPGNPQKGAPRVFVTAEPPGSAAQLRLISEAVLHRNPSLLRSLPLVQEVSKHWLAQPVGERNPLCAHCPAAAAAAARAAAVAAAAAAVNPGRSSWIGQPECAAAGAGAPAAPRAANAAAAAAATPPEALQQCGKEPSTAPSAAPLQEQQQLGSGSAASVSSAGWPLWAELQQLLSKGILPAPCLFEAASYGAPSVPGGPQGPQEGPCGYLPVWSPQEHSSGLPGSCCSPLSWPPDAPLAVPVTRGPPLGAPRPLCMVLADPAEDAQKVREGLRALAVEAAVGYSPIWGVSPAQRLCEFLRNEQ</sequence>
<proteinExistence type="predicted"/>
<reference evidence="2" key="1">
    <citation type="submission" date="2013-10" db="EMBL/GenBank/DDBJ databases">
        <title>Genomic analysis of the causative agents of coccidiosis in chickens.</title>
        <authorList>
            <person name="Reid A.J."/>
            <person name="Blake D."/>
            <person name="Billington K."/>
            <person name="Browne H."/>
            <person name="Dunn M."/>
            <person name="Hung S."/>
            <person name="Kawahara F."/>
            <person name="Miranda-Saavedra D."/>
            <person name="Mourier T."/>
            <person name="Nagra H."/>
            <person name="Otto T.D."/>
            <person name="Rawlings N."/>
            <person name="Sanchez A."/>
            <person name="Sanders M."/>
            <person name="Subramaniam C."/>
            <person name="Tay Y."/>
            <person name="Dear P."/>
            <person name="Doerig C."/>
            <person name="Gruber A."/>
            <person name="Parkinson J."/>
            <person name="Shirley M."/>
            <person name="Wan K.L."/>
            <person name="Berriman M."/>
            <person name="Tomley F."/>
            <person name="Pain A."/>
        </authorList>
    </citation>
    <scope>NUCLEOTIDE SEQUENCE [LARGE SCALE GENOMIC DNA]</scope>
    <source>
        <strain evidence="2">Houghton</strain>
    </source>
</reference>
<dbReference type="Proteomes" id="UP000030747">
    <property type="component" value="Unassembled WGS sequence"/>
</dbReference>
<dbReference type="OrthoDB" id="10477231at2759"/>
<reference evidence="2" key="2">
    <citation type="submission" date="2013-10" db="EMBL/GenBank/DDBJ databases">
        <authorList>
            <person name="Aslett M."/>
        </authorList>
    </citation>
    <scope>NUCLEOTIDE SEQUENCE [LARGE SCALE GENOMIC DNA]</scope>
    <source>
        <strain evidence="2">Houghton</strain>
    </source>
</reference>
<protein>
    <submittedName>
        <fullName evidence="2">Uncharacterized protein</fullName>
    </submittedName>
</protein>
<feature type="compositionally biased region" description="Low complexity" evidence="1">
    <location>
        <begin position="196"/>
        <end position="206"/>
    </location>
</feature>
<feature type="compositionally biased region" description="Low complexity" evidence="1">
    <location>
        <begin position="464"/>
        <end position="473"/>
    </location>
</feature>
<feature type="region of interest" description="Disordered" evidence="1">
    <location>
        <begin position="506"/>
        <end position="569"/>
    </location>
</feature>
<dbReference type="AlphaFoldDB" id="U6KVB6"/>
<feature type="compositionally biased region" description="Polar residues" evidence="1">
    <location>
        <begin position="541"/>
        <end position="555"/>
    </location>
</feature>
<keyword evidence="3" id="KW-1185">Reference proteome</keyword>
<feature type="region of interest" description="Disordered" evidence="1">
    <location>
        <begin position="812"/>
        <end position="842"/>
    </location>
</feature>
<feature type="region of interest" description="Disordered" evidence="1">
    <location>
        <begin position="458"/>
        <end position="485"/>
    </location>
</feature>
<evidence type="ECO:0000256" key="1">
    <source>
        <dbReference type="SAM" id="MobiDB-lite"/>
    </source>
</evidence>
<feature type="region of interest" description="Disordered" evidence="1">
    <location>
        <begin position="183"/>
        <end position="206"/>
    </location>
</feature>
<dbReference type="EMBL" id="HG675688">
    <property type="protein sequence ID" value="CDJ42072.1"/>
    <property type="molecule type" value="Genomic_DNA"/>
</dbReference>